<dbReference type="Pfam" id="PF08281">
    <property type="entry name" value="Sigma70_r4_2"/>
    <property type="match status" value="1"/>
</dbReference>
<dbReference type="InterPro" id="IPR014284">
    <property type="entry name" value="RNA_pol_sigma-70_dom"/>
</dbReference>
<keyword evidence="5" id="KW-0804">Transcription</keyword>
<evidence type="ECO:0000256" key="2">
    <source>
        <dbReference type="ARBA" id="ARBA00023015"/>
    </source>
</evidence>
<dbReference type="InterPro" id="IPR013249">
    <property type="entry name" value="RNA_pol_sigma70_r4_t2"/>
</dbReference>
<keyword evidence="4" id="KW-0238">DNA-binding</keyword>
<dbReference type="InterPro" id="IPR013324">
    <property type="entry name" value="RNA_pol_sigma_r3/r4-like"/>
</dbReference>
<dbReference type="Gene3D" id="1.10.10.10">
    <property type="entry name" value="Winged helix-like DNA-binding domain superfamily/Winged helix DNA-binding domain"/>
    <property type="match status" value="1"/>
</dbReference>
<evidence type="ECO:0000256" key="4">
    <source>
        <dbReference type="ARBA" id="ARBA00023125"/>
    </source>
</evidence>
<dbReference type="PANTHER" id="PTHR43133">
    <property type="entry name" value="RNA POLYMERASE ECF-TYPE SIGMA FACTO"/>
    <property type="match status" value="1"/>
</dbReference>
<dbReference type="GO" id="GO:0016987">
    <property type="term" value="F:sigma factor activity"/>
    <property type="evidence" value="ECO:0007669"/>
    <property type="project" value="UniProtKB-KW"/>
</dbReference>
<keyword evidence="2" id="KW-0805">Transcription regulation</keyword>
<dbReference type="PANTHER" id="PTHR43133:SF50">
    <property type="entry name" value="ECF RNA POLYMERASE SIGMA FACTOR SIGM"/>
    <property type="match status" value="1"/>
</dbReference>
<keyword evidence="9" id="KW-1185">Reference proteome</keyword>
<dbReference type="InterPro" id="IPR007627">
    <property type="entry name" value="RNA_pol_sigma70_r2"/>
</dbReference>
<sequence length="170" mass="19449">MTGGWATFEEFAATCGPRLLRSAWRLTGDQYLAEDLLQTALARTWPKWSRIAVEQPEAYVRRTMVNIHVNWWRRSWRRELPHAKVPDPPAAPDRYSEVDGELELALLLRHLPKRQRAVVVLRYLEDLSVEETAAILACSTGTVKSQAFRALRTLRDRLPDHALAAHTAGR</sequence>
<accession>A0A6N7KP44</accession>
<dbReference type="EMBL" id="WBOF01000001">
    <property type="protein sequence ID" value="MQS13286.1"/>
    <property type="molecule type" value="Genomic_DNA"/>
</dbReference>
<dbReference type="CDD" id="cd06171">
    <property type="entry name" value="Sigma70_r4"/>
    <property type="match status" value="1"/>
</dbReference>
<reference evidence="8 9" key="1">
    <citation type="submission" date="2019-09" db="EMBL/GenBank/DDBJ databases">
        <title>Genome Sequences of Streptomyces kaniharaensis ATCC 21070.</title>
        <authorList>
            <person name="Zhu W."/>
            <person name="De Crecy-Lagard V."/>
            <person name="Richards N.G."/>
        </authorList>
    </citation>
    <scope>NUCLEOTIDE SEQUENCE [LARGE SCALE GENOMIC DNA]</scope>
    <source>
        <strain evidence="8 9">SF-557</strain>
    </source>
</reference>
<dbReference type="InterPro" id="IPR036388">
    <property type="entry name" value="WH-like_DNA-bd_sf"/>
</dbReference>
<dbReference type="SUPFAM" id="SSF88659">
    <property type="entry name" value="Sigma3 and sigma4 domains of RNA polymerase sigma factors"/>
    <property type="match status" value="1"/>
</dbReference>
<dbReference type="InterPro" id="IPR039425">
    <property type="entry name" value="RNA_pol_sigma-70-like"/>
</dbReference>
<dbReference type="OrthoDB" id="3678480at2"/>
<dbReference type="SUPFAM" id="SSF88946">
    <property type="entry name" value="Sigma2 domain of RNA polymerase sigma factors"/>
    <property type="match status" value="1"/>
</dbReference>
<evidence type="ECO:0000259" key="6">
    <source>
        <dbReference type="Pfam" id="PF04542"/>
    </source>
</evidence>
<dbReference type="RefSeq" id="WP_153466149.1">
    <property type="nucleotide sequence ID" value="NZ_WBOF01000001.1"/>
</dbReference>
<dbReference type="AlphaFoldDB" id="A0A6N7KP44"/>
<organism evidence="8 9">
    <name type="scientific">Streptomyces kaniharaensis</name>
    <dbReference type="NCBI Taxonomy" id="212423"/>
    <lineage>
        <taxon>Bacteria</taxon>
        <taxon>Bacillati</taxon>
        <taxon>Actinomycetota</taxon>
        <taxon>Actinomycetes</taxon>
        <taxon>Kitasatosporales</taxon>
        <taxon>Streptomycetaceae</taxon>
        <taxon>Streptomyces</taxon>
    </lineage>
</organism>
<dbReference type="Gene3D" id="1.10.1740.10">
    <property type="match status" value="1"/>
</dbReference>
<gene>
    <name evidence="8" type="ORF">F7Q99_13585</name>
</gene>
<feature type="domain" description="RNA polymerase sigma-70 region 2" evidence="6">
    <location>
        <begin position="15"/>
        <end position="78"/>
    </location>
</feature>
<keyword evidence="3" id="KW-0731">Sigma factor</keyword>
<evidence type="ECO:0000256" key="5">
    <source>
        <dbReference type="ARBA" id="ARBA00023163"/>
    </source>
</evidence>
<comment type="caution">
    <text evidence="8">The sequence shown here is derived from an EMBL/GenBank/DDBJ whole genome shotgun (WGS) entry which is preliminary data.</text>
</comment>
<evidence type="ECO:0000313" key="9">
    <source>
        <dbReference type="Proteomes" id="UP000450000"/>
    </source>
</evidence>
<feature type="domain" description="RNA polymerase sigma factor 70 region 4 type 2" evidence="7">
    <location>
        <begin position="103"/>
        <end position="154"/>
    </location>
</feature>
<dbReference type="NCBIfam" id="TIGR02937">
    <property type="entry name" value="sigma70-ECF"/>
    <property type="match status" value="1"/>
</dbReference>
<dbReference type="NCBIfam" id="TIGR02983">
    <property type="entry name" value="SigE-fam_strep"/>
    <property type="match status" value="1"/>
</dbReference>
<protein>
    <submittedName>
        <fullName evidence="8">SigE family RNA polymerase sigma factor</fullName>
    </submittedName>
</protein>
<evidence type="ECO:0000256" key="1">
    <source>
        <dbReference type="ARBA" id="ARBA00010641"/>
    </source>
</evidence>
<proteinExistence type="inferred from homology"/>
<evidence type="ECO:0000313" key="8">
    <source>
        <dbReference type="EMBL" id="MQS13286.1"/>
    </source>
</evidence>
<evidence type="ECO:0000259" key="7">
    <source>
        <dbReference type="Pfam" id="PF08281"/>
    </source>
</evidence>
<evidence type="ECO:0000256" key="3">
    <source>
        <dbReference type="ARBA" id="ARBA00023082"/>
    </source>
</evidence>
<dbReference type="InterPro" id="IPR013325">
    <property type="entry name" value="RNA_pol_sigma_r2"/>
</dbReference>
<dbReference type="Pfam" id="PF04542">
    <property type="entry name" value="Sigma70_r2"/>
    <property type="match status" value="1"/>
</dbReference>
<comment type="similarity">
    <text evidence="1">Belongs to the sigma-70 factor family. ECF subfamily.</text>
</comment>
<dbReference type="InterPro" id="IPR014325">
    <property type="entry name" value="RNA_pol_sigma-E_actinobac"/>
</dbReference>
<dbReference type="GO" id="GO:0003677">
    <property type="term" value="F:DNA binding"/>
    <property type="evidence" value="ECO:0007669"/>
    <property type="project" value="UniProtKB-KW"/>
</dbReference>
<dbReference type="Proteomes" id="UP000450000">
    <property type="component" value="Unassembled WGS sequence"/>
</dbReference>
<name>A0A6N7KP44_9ACTN</name>
<dbReference type="GO" id="GO:0006352">
    <property type="term" value="P:DNA-templated transcription initiation"/>
    <property type="evidence" value="ECO:0007669"/>
    <property type="project" value="InterPro"/>
</dbReference>